<feature type="compositionally biased region" description="Pro residues" evidence="1">
    <location>
        <begin position="942"/>
        <end position="951"/>
    </location>
</feature>
<feature type="transmembrane region" description="Helical" evidence="2">
    <location>
        <begin position="858"/>
        <end position="876"/>
    </location>
</feature>
<feature type="compositionally biased region" description="Polar residues" evidence="1">
    <location>
        <begin position="1114"/>
        <end position="1124"/>
    </location>
</feature>
<feature type="signal peptide" evidence="3">
    <location>
        <begin position="1"/>
        <end position="40"/>
    </location>
</feature>
<dbReference type="VEuPathDB" id="TriTrypDB:Lsey_0274_0020"/>
<keyword evidence="2" id="KW-0472">Membrane</keyword>
<name>A0A0N1PAH5_LEPSE</name>
<reference evidence="4 5" key="1">
    <citation type="journal article" date="2015" name="PLoS Pathog.">
        <title>Leptomonas seymouri: Adaptations to the Dixenous Life Cycle Analyzed by Genome Sequencing, Transcriptome Profiling and Co-infection with Leishmania donovani.</title>
        <authorList>
            <person name="Kraeva N."/>
            <person name="Butenko A."/>
            <person name="Hlavacova J."/>
            <person name="Kostygov A."/>
            <person name="Myskova J."/>
            <person name="Grybchuk D."/>
            <person name="Lestinova T."/>
            <person name="Votypka J."/>
            <person name="Volf P."/>
            <person name="Opperdoes F."/>
            <person name="Flegontov P."/>
            <person name="Lukes J."/>
            <person name="Yurchenko V."/>
        </authorList>
    </citation>
    <scope>NUCLEOTIDE SEQUENCE [LARGE SCALE GENOMIC DNA]</scope>
    <source>
        <strain evidence="4 5">ATCC 30220</strain>
    </source>
</reference>
<feature type="transmembrane region" description="Helical" evidence="2">
    <location>
        <begin position="689"/>
        <end position="710"/>
    </location>
</feature>
<feature type="transmembrane region" description="Helical" evidence="2">
    <location>
        <begin position="152"/>
        <end position="173"/>
    </location>
</feature>
<feature type="transmembrane region" description="Helical" evidence="2">
    <location>
        <begin position="882"/>
        <end position="901"/>
    </location>
</feature>
<evidence type="ECO:0000256" key="1">
    <source>
        <dbReference type="SAM" id="MobiDB-lite"/>
    </source>
</evidence>
<protein>
    <recommendedName>
        <fullName evidence="6">PSI domain-containing protein</fullName>
    </recommendedName>
</protein>
<feature type="compositionally biased region" description="Low complexity" evidence="1">
    <location>
        <begin position="952"/>
        <end position="968"/>
    </location>
</feature>
<evidence type="ECO:0008006" key="6">
    <source>
        <dbReference type="Google" id="ProtNLM"/>
    </source>
</evidence>
<feature type="transmembrane region" description="Helical" evidence="2">
    <location>
        <begin position="722"/>
        <end position="746"/>
    </location>
</feature>
<feature type="region of interest" description="Disordered" evidence="1">
    <location>
        <begin position="1109"/>
        <end position="1181"/>
    </location>
</feature>
<accession>A0A0N1PAH5</accession>
<feature type="region of interest" description="Disordered" evidence="1">
    <location>
        <begin position="1245"/>
        <end position="1270"/>
    </location>
</feature>
<dbReference type="EMBL" id="LJSK01000274">
    <property type="protein sequence ID" value="KPI84262.1"/>
    <property type="molecule type" value="Genomic_DNA"/>
</dbReference>
<dbReference type="AlphaFoldDB" id="A0A0N1PAH5"/>
<keyword evidence="2" id="KW-0812">Transmembrane</keyword>
<evidence type="ECO:0000313" key="5">
    <source>
        <dbReference type="Proteomes" id="UP000038009"/>
    </source>
</evidence>
<feature type="transmembrane region" description="Helical" evidence="2">
    <location>
        <begin position="267"/>
        <end position="287"/>
    </location>
</feature>
<dbReference type="OrthoDB" id="273797at2759"/>
<comment type="caution">
    <text evidence="4">The sequence shown here is derived from an EMBL/GenBank/DDBJ whole genome shotgun (WGS) entry which is preliminary data.</text>
</comment>
<dbReference type="OMA" id="FWCNVAR"/>
<keyword evidence="5" id="KW-1185">Reference proteome</keyword>
<gene>
    <name evidence="4" type="ORF">ABL78_6676</name>
</gene>
<dbReference type="Proteomes" id="UP000038009">
    <property type="component" value="Unassembled WGS sequence"/>
</dbReference>
<feature type="region of interest" description="Disordered" evidence="1">
    <location>
        <begin position="550"/>
        <end position="576"/>
    </location>
</feature>
<feature type="region of interest" description="Disordered" evidence="1">
    <location>
        <begin position="938"/>
        <end position="1036"/>
    </location>
</feature>
<evidence type="ECO:0000256" key="3">
    <source>
        <dbReference type="SAM" id="SignalP"/>
    </source>
</evidence>
<evidence type="ECO:0000313" key="4">
    <source>
        <dbReference type="EMBL" id="KPI84262.1"/>
    </source>
</evidence>
<feature type="transmembrane region" description="Helical" evidence="2">
    <location>
        <begin position="299"/>
        <end position="319"/>
    </location>
</feature>
<feature type="compositionally biased region" description="Polar residues" evidence="1">
    <location>
        <begin position="1261"/>
        <end position="1270"/>
    </location>
</feature>
<keyword evidence="2" id="KW-1133">Transmembrane helix</keyword>
<proteinExistence type="predicted"/>
<evidence type="ECO:0000256" key="2">
    <source>
        <dbReference type="SAM" id="Phobius"/>
    </source>
</evidence>
<organism evidence="4 5">
    <name type="scientific">Leptomonas seymouri</name>
    <dbReference type="NCBI Taxonomy" id="5684"/>
    <lineage>
        <taxon>Eukaryota</taxon>
        <taxon>Discoba</taxon>
        <taxon>Euglenozoa</taxon>
        <taxon>Kinetoplastea</taxon>
        <taxon>Metakinetoplastina</taxon>
        <taxon>Trypanosomatida</taxon>
        <taxon>Trypanosomatidae</taxon>
        <taxon>Leishmaniinae</taxon>
        <taxon>Leptomonas</taxon>
    </lineage>
</organism>
<feature type="chain" id="PRO_5005879652" description="PSI domain-containing protein" evidence="3">
    <location>
        <begin position="41"/>
        <end position="1270"/>
    </location>
</feature>
<keyword evidence="3" id="KW-0732">Signal</keyword>
<sequence length="1270" mass="134330">MTRRGVGHAFAASPRRRFPLYAAVAALLVLLGDGITPAHALNTCEEITRCSECVYDQTQGIMPPPLLCGWCESTQSCKQLNSTILAYYGVPTSTTADGTGAEVGGYRAADAKAFRASFCEDLRERDVNGVCPDMFCTASRTTDNIYICRPPAIIALVFGCILFVVSLAMYVWMHTIRQLPWKYEPFLSDMLEGTPLPLFQSHALEDVNHHCADENRDEVDGAPRAAAATATATAAAAATGYCPICKCRQPACLGPGEVCFWCNVARFGFVPFFSSLISSVAVMVLNFTVSLKPWFADGYFASVLAIAYASYGALGVYMVRHHGRAPLFFFESEADRQARQKIWSTTHDRPASLLLSPGVPPSHHNGESHTFDGSGLYHDGFKACSTTHQDQRRHRDEQRLRLLNDARRNMASTYYFRLALRLRGRALLACFPELKSYEALLESMQASPMTLTAVGDAVAVMRAAAAPAATDSRANPVLGFPYGAAAAQSSDTASAAAAAHEAPLVKSFATSPFSATVGSGGPTAASAIEPSSIDAAAGAAAPTQELNGAAELSPATVSPPPSSPGRESDPLTPPARITATIPQPVLMAVESGGCTAKPEEAALSSPAAAAAPSTASPVAPAGNPIGWAVTTNVPESLARQKRGETVQLLSSDFLSPQCCHALKGTLHRDEYITWCSKPSLRGVLMENEWLLMDLAAGFLFGVWMVMLSSVSDNTYAAVQLSGSTSVAACGFITMGIFAVLLIIVALQCNRLYVLTNERLITVYESVITPVTTSTDLSTVRFAALYGYRGLWSKYPCLTFSWEVPATERKMPVIKSHAFPGITNLQEFLFFFRLVAPQTPFHLQQISESMRQDRQEWRLHIFMCVAAFVALPIVTIYPQAVPAFLAVFLHVLGLLLIYATLLRGLRAQQVTYVPLNVAASWAPEGEQSELTSASVPQLQAFASPPPASPPPKAALTQQEPQQVTLQLQEGGARAEQITTPSAPPLARLTVPDLNRAAYPSTVKPAGSPRFAESRSVSAQPAAGSTLPSSSPPGALPPKFATPITTVASTTPRVSAVAIAAIHSAASVLQTTAVPVTSAVREMEMSLTGSIGADMASGVRSASSRFPSSAEVYVSTDGTPRVTTHTPLHRRRSPSADVAGIASGGDGGKTAVGTEGNEPASKSPSHAAPGAGDSPACSLSSSLRHLGSPQETALLQPHPRSQQLGVGRSEGWVATPKSATGLVGGSISGGAAASHEVLRRASFAHVVPASARSTKPDGHTVWGDQTSEQPPL</sequence>